<comment type="caution">
    <text evidence="1">The sequence shown here is derived from an EMBL/GenBank/DDBJ whole genome shotgun (WGS) entry which is preliminary data.</text>
</comment>
<proteinExistence type="predicted"/>
<reference evidence="1 2" key="1">
    <citation type="submission" date="2020-05" db="EMBL/GenBank/DDBJ databases">
        <title>Genomic Encyclopedia of Type Strains, Phase IV (KMG-V): Genome sequencing to study the core and pangenomes of soil and plant-associated prokaryotes.</title>
        <authorList>
            <person name="Whitman W."/>
        </authorList>
    </citation>
    <scope>NUCLEOTIDE SEQUENCE [LARGE SCALE GENOMIC DNA]</scope>
    <source>
        <strain evidence="1 2">9A</strain>
    </source>
</reference>
<dbReference type="InterPro" id="IPR029052">
    <property type="entry name" value="Metallo-depent_PP-like"/>
</dbReference>
<protein>
    <recommendedName>
        <fullName evidence="3">Calcineurin-like phosphoesterase domain-containing protein</fullName>
    </recommendedName>
</protein>
<dbReference type="SUPFAM" id="SSF56300">
    <property type="entry name" value="Metallo-dependent phosphatases"/>
    <property type="match status" value="1"/>
</dbReference>
<name>A0ABX2FN40_9BACT</name>
<keyword evidence="2" id="KW-1185">Reference proteome</keyword>
<dbReference type="Proteomes" id="UP000779507">
    <property type="component" value="Unassembled WGS sequence"/>
</dbReference>
<evidence type="ECO:0000313" key="2">
    <source>
        <dbReference type="Proteomes" id="UP000779507"/>
    </source>
</evidence>
<sequence length="216" mass="24112">MAETLTLSTGKLLVYKRIDDLYIADTKARYCLNFLSMLVQLEVEHGGQLDFICLPGSMADNGGAEQYRGWGPPRCASPASLAARFRATTTWSRVARSTSTRGWERARSRWPWRHGGRCLFLSVCGPGRGGPDFRLGVAPLTWLREQLGQVPAGTEVALFMHTYPADLRAEAARRQVTALLAQHRVALVDRGHTYHNELANDGATIYVSHYPFHRLN</sequence>
<accession>A0ABX2FN40</accession>
<evidence type="ECO:0000313" key="1">
    <source>
        <dbReference type="EMBL" id="NRT18585.1"/>
    </source>
</evidence>
<organism evidence="1 2">
    <name type="scientific">Hymenobacter caeli</name>
    <dbReference type="NCBI Taxonomy" id="2735894"/>
    <lineage>
        <taxon>Bacteria</taxon>
        <taxon>Pseudomonadati</taxon>
        <taxon>Bacteroidota</taxon>
        <taxon>Cytophagia</taxon>
        <taxon>Cytophagales</taxon>
        <taxon>Hymenobacteraceae</taxon>
        <taxon>Hymenobacter</taxon>
    </lineage>
</organism>
<dbReference type="RefSeq" id="WP_173809338.1">
    <property type="nucleotide sequence ID" value="NZ_JABSNP010000005.1"/>
</dbReference>
<evidence type="ECO:0008006" key="3">
    <source>
        <dbReference type="Google" id="ProtNLM"/>
    </source>
</evidence>
<dbReference type="EMBL" id="JABSNP010000005">
    <property type="protein sequence ID" value="NRT18585.1"/>
    <property type="molecule type" value="Genomic_DNA"/>
</dbReference>
<gene>
    <name evidence="1" type="ORF">HNP98_001406</name>
</gene>